<proteinExistence type="predicted"/>
<dbReference type="AlphaFoldDB" id="A0A9X3SBI9"/>
<feature type="transmembrane region" description="Helical" evidence="1">
    <location>
        <begin position="142"/>
        <end position="162"/>
    </location>
</feature>
<keyword evidence="3" id="KW-1185">Reference proteome</keyword>
<feature type="transmembrane region" description="Helical" evidence="1">
    <location>
        <begin position="37"/>
        <end position="59"/>
    </location>
</feature>
<dbReference type="EMBL" id="JAPDDP010000085">
    <property type="protein sequence ID" value="MDA0184743.1"/>
    <property type="molecule type" value="Genomic_DNA"/>
</dbReference>
<comment type="caution">
    <text evidence="2">The sequence shown here is derived from an EMBL/GenBank/DDBJ whole genome shotgun (WGS) entry which is preliminary data.</text>
</comment>
<gene>
    <name evidence="2" type="ORF">OJ997_30860</name>
</gene>
<evidence type="ECO:0000256" key="1">
    <source>
        <dbReference type="SAM" id="Phobius"/>
    </source>
</evidence>
<keyword evidence="1" id="KW-0812">Transmembrane</keyword>
<keyword evidence="1" id="KW-1133">Transmembrane helix</keyword>
<sequence>MWRGIEEHLGSEQVSRVVYGAIIGMALIVVLEHHPPTAGVTTATLVATALAVALAELYSDWIGHVMKHRGGFQRRDLHHIAADVSAVAIGIVFPDIFFLLATFGVMELDTAFTVAKWSGLALITLYGYAAGRLSGESRGRSALQALAVTGIGIALIGFKALVH</sequence>
<evidence type="ECO:0000313" key="3">
    <source>
        <dbReference type="Proteomes" id="UP001147653"/>
    </source>
</evidence>
<keyword evidence="1" id="KW-0472">Membrane</keyword>
<accession>A0A9X3SBI9</accession>
<protein>
    <submittedName>
        <fullName evidence="2">Uncharacterized protein</fullName>
    </submittedName>
</protein>
<feature type="transmembrane region" description="Helical" evidence="1">
    <location>
        <begin position="80"/>
        <end position="105"/>
    </location>
</feature>
<feature type="transmembrane region" description="Helical" evidence="1">
    <location>
        <begin position="111"/>
        <end position="130"/>
    </location>
</feature>
<dbReference type="Proteomes" id="UP001147653">
    <property type="component" value="Unassembled WGS sequence"/>
</dbReference>
<name>A0A9X3SBI9_9ACTN</name>
<evidence type="ECO:0000313" key="2">
    <source>
        <dbReference type="EMBL" id="MDA0184743.1"/>
    </source>
</evidence>
<feature type="transmembrane region" description="Helical" evidence="1">
    <location>
        <begin position="14"/>
        <end position="31"/>
    </location>
</feature>
<organism evidence="2 3">
    <name type="scientific">Solirubrobacter phytolaccae</name>
    <dbReference type="NCBI Taxonomy" id="1404360"/>
    <lineage>
        <taxon>Bacteria</taxon>
        <taxon>Bacillati</taxon>
        <taxon>Actinomycetota</taxon>
        <taxon>Thermoleophilia</taxon>
        <taxon>Solirubrobacterales</taxon>
        <taxon>Solirubrobacteraceae</taxon>
        <taxon>Solirubrobacter</taxon>
    </lineage>
</organism>
<reference evidence="2" key="1">
    <citation type="submission" date="2022-10" db="EMBL/GenBank/DDBJ databases">
        <title>The WGS of Solirubrobacter phytolaccae KCTC 29190.</title>
        <authorList>
            <person name="Jiang Z."/>
        </authorList>
    </citation>
    <scope>NUCLEOTIDE SEQUENCE</scope>
    <source>
        <strain evidence="2">KCTC 29190</strain>
    </source>
</reference>
<dbReference type="RefSeq" id="WP_270029197.1">
    <property type="nucleotide sequence ID" value="NZ_JAPDDP010000085.1"/>
</dbReference>